<dbReference type="Proteomes" id="UP000650994">
    <property type="component" value="Unassembled WGS sequence"/>
</dbReference>
<dbReference type="EMBL" id="BMFL01000011">
    <property type="protein sequence ID" value="GGF00277.1"/>
    <property type="molecule type" value="Genomic_DNA"/>
</dbReference>
<gene>
    <name evidence="1" type="ORF">GCM10010984_17300</name>
    <name evidence="2" type="ORF">SAMN05443634_105177</name>
</gene>
<evidence type="ECO:0000313" key="3">
    <source>
        <dbReference type="Proteomes" id="UP000184120"/>
    </source>
</evidence>
<reference evidence="3" key="2">
    <citation type="submission" date="2016-11" db="EMBL/GenBank/DDBJ databases">
        <authorList>
            <person name="Varghese N."/>
            <person name="Submissions S."/>
        </authorList>
    </citation>
    <scope>NUCLEOTIDE SEQUENCE [LARGE SCALE GENOMIC DNA]</scope>
    <source>
        <strain evidence="3">DSM 27989</strain>
    </source>
</reference>
<reference evidence="1" key="5">
    <citation type="submission" date="2024-05" db="EMBL/GenBank/DDBJ databases">
        <authorList>
            <person name="Sun Q."/>
            <person name="Zhou Y."/>
        </authorList>
    </citation>
    <scope>NUCLEOTIDE SEQUENCE</scope>
    <source>
        <strain evidence="1">CGMCC 1.12707</strain>
    </source>
</reference>
<keyword evidence="4" id="KW-1185">Reference proteome</keyword>
<name>A0A1M6XAB0_9FLAO</name>
<sequence>MEYMENKMNDLITGANLQQNLKTGIELIAEERQKQISKHGFTGEHHANHPEWYDQGQLLLAAKTLIKVDLKDNVYYPLNWDHTWFYNLCRRDYKERLIIAGALIAAEIDRLQNEQS</sequence>
<dbReference type="Proteomes" id="UP000184120">
    <property type="component" value="Unassembled WGS sequence"/>
</dbReference>
<reference evidence="4" key="4">
    <citation type="journal article" date="2019" name="Int. J. Syst. Evol. Microbiol.">
        <title>The Global Catalogue of Microorganisms (GCM) 10K type strain sequencing project: providing services to taxonomists for standard genome sequencing and annotation.</title>
        <authorList>
            <consortium name="The Broad Institute Genomics Platform"/>
            <consortium name="The Broad Institute Genome Sequencing Center for Infectious Disease"/>
            <person name="Wu L."/>
            <person name="Ma J."/>
        </authorList>
    </citation>
    <scope>NUCLEOTIDE SEQUENCE [LARGE SCALE GENOMIC DNA]</scope>
    <source>
        <strain evidence="4">CGMCC 1.12707</strain>
    </source>
</reference>
<dbReference type="AlphaFoldDB" id="A0A1M6XAB0"/>
<dbReference type="STRING" id="1434701.SAMN05443634_105177"/>
<protein>
    <recommendedName>
        <fullName evidence="5">Phage protein</fullName>
    </recommendedName>
</protein>
<organism evidence="2 3">
    <name type="scientific">Chishuiella changwenlii</name>
    <dbReference type="NCBI Taxonomy" id="1434701"/>
    <lineage>
        <taxon>Bacteria</taxon>
        <taxon>Pseudomonadati</taxon>
        <taxon>Bacteroidota</taxon>
        <taxon>Flavobacteriia</taxon>
        <taxon>Flavobacteriales</taxon>
        <taxon>Weeksellaceae</taxon>
        <taxon>Chishuiella</taxon>
    </lineage>
</organism>
<evidence type="ECO:0000313" key="2">
    <source>
        <dbReference type="EMBL" id="SHL02912.1"/>
    </source>
</evidence>
<evidence type="ECO:0000313" key="4">
    <source>
        <dbReference type="Proteomes" id="UP000650994"/>
    </source>
</evidence>
<reference evidence="1" key="1">
    <citation type="journal article" date="2014" name="Int. J. Syst. Evol. Microbiol.">
        <title>Complete genome of a new Firmicutes species belonging to the dominant human colonic microbiota ('Ruminococcus bicirculans') reveals two chromosomes and a selective capacity to utilize plant glucans.</title>
        <authorList>
            <consortium name="NISC Comparative Sequencing Program"/>
            <person name="Wegmann U."/>
            <person name="Louis P."/>
            <person name="Goesmann A."/>
            <person name="Henrissat B."/>
            <person name="Duncan S.H."/>
            <person name="Flint H.J."/>
        </authorList>
    </citation>
    <scope>NUCLEOTIDE SEQUENCE</scope>
    <source>
        <strain evidence="1">CGMCC 1.12707</strain>
    </source>
</reference>
<evidence type="ECO:0008006" key="5">
    <source>
        <dbReference type="Google" id="ProtNLM"/>
    </source>
</evidence>
<reference evidence="2" key="3">
    <citation type="submission" date="2016-11" db="EMBL/GenBank/DDBJ databases">
        <authorList>
            <person name="Jaros S."/>
            <person name="Januszkiewicz K."/>
            <person name="Wedrychowicz H."/>
        </authorList>
    </citation>
    <scope>NUCLEOTIDE SEQUENCE [LARGE SCALE GENOMIC DNA]</scope>
    <source>
        <strain evidence="2">DSM 27989</strain>
    </source>
</reference>
<accession>A0A1M6XAB0</accession>
<evidence type="ECO:0000313" key="1">
    <source>
        <dbReference type="EMBL" id="GGF00277.1"/>
    </source>
</evidence>
<proteinExistence type="predicted"/>
<dbReference type="EMBL" id="FRBH01000005">
    <property type="protein sequence ID" value="SHL02912.1"/>
    <property type="molecule type" value="Genomic_DNA"/>
</dbReference>